<proteinExistence type="predicted"/>
<feature type="region of interest" description="Disordered" evidence="2">
    <location>
        <begin position="80"/>
        <end position="334"/>
    </location>
</feature>
<reference evidence="3" key="1">
    <citation type="submission" date="2020-11" db="EMBL/GenBank/DDBJ databases">
        <authorList>
            <person name="Tran Van P."/>
        </authorList>
    </citation>
    <scope>NUCLEOTIDE SEQUENCE</scope>
</reference>
<feature type="compositionally biased region" description="Basic residues" evidence="2">
    <location>
        <begin position="205"/>
        <end position="214"/>
    </location>
</feature>
<feature type="coiled-coil region" evidence="1">
    <location>
        <begin position="13"/>
        <end position="40"/>
    </location>
</feature>
<feature type="region of interest" description="Disordered" evidence="2">
    <location>
        <begin position="432"/>
        <end position="451"/>
    </location>
</feature>
<feature type="compositionally biased region" description="Polar residues" evidence="2">
    <location>
        <begin position="148"/>
        <end position="161"/>
    </location>
</feature>
<dbReference type="EMBL" id="OB665198">
    <property type="protein sequence ID" value="CAD7232825.1"/>
    <property type="molecule type" value="Genomic_DNA"/>
</dbReference>
<feature type="compositionally biased region" description="Polar residues" evidence="2">
    <location>
        <begin position="325"/>
        <end position="334"/>
    </location>
</feature>
<protein>
    <submittedName>
        <fullName evidence="3">Uncharacterized protein</fullName>
    </submittedName>
</protein>
<gene>
    <name evidence="3" type="ORF">CTOB1V02_LOCUS10652</name>
</gene>
<name>A0A7R8ZQ06_9CRUS</name>
<sequence>MVQEDLKHVRESYSKLRLINDKLKRDKEKQEKEREESTQILQNGLTKIHNEIRSIFQTPELKRQDGLQNECLRILEALEDLKRDAEPKPKPSRVIQHYRRTQSVIEERDEEAASPPHSPRYTARPTSNTLQPPMTKRSISFEDDEMRQLSSGGEKGSNSSLDHARYTAARGSREGSYDRVSVKSENIPGVVDSGRKSSGGMAAALKKKLSKLTKSKSIEDDLVVNPPDSKKGSISSSDLDITDDGDARGNRRESSGSVGGVAESKGGFFSRLRLRTPSPSQLLSRGRESRSPSVNRKRTETPSPERTTVSPALIGMAGSDKRTETPSPERTTVSPALIGMAGSDKRTETPSPERTTVSPALIGMAGNFPIFGGIQDSRPIQSTKHFKGAPGIFRRRDIRSRDVSWTHRQPTVDSEDRTEMMERIQVCKRFPQLPGFPQHNSSQEELSEEQIPEDMKGVKTNLWVTL</sequence>
<feature type="compositionally biased region" description="Basic and acidic residues" evidence="2">
    <location>
        <begin position="80"/>
        <end position="89"/>
    </location>
</feature>
<accession>A0A7R8ZQ06</accession>
<keyword evidence="1" id="KW-0175">Coiled coil</keyword>
<feature type="compositionally biased region" description="Basic and acidic residues" evidence="2">
    <location>
        <begin position="245"/>
        <end position="254"/>
    </location>
</feature>
<evidence type="ECO:0000313" key="3">
    <source>
        <dbReference type="EMBL" id="CAD7232825.1"/>
    </source>
</evidence>
<dbReference type="AlphaFoldDB" id="A0A7R8ZQ06"/>
<feature type="compositionally biased region" description="Basic and acidic residues" evidence="2">
    <location>
        <begin position="171"/>
        <end position="182"/>
    </location>
</feature>
<evidence type="ECO:0000256" key="1">
    <source>
        <dbReference type="SAM" id="Coils"/>
    </source>
</evidence>
<feature type="compositionally biased region" description="Polar residues" evidence="2">
    <location>
        <begin position="301"/>
        <end position="310"/>
    </location>
</feature>
<organism evidence="3">
    <name type="scientific">Cyprideis torosa</name>
    <dbReference type="NCBI Taxonomy" id="163714"/>
    <lineage>
        <taxon>Eukaryota</taxon>
        <taxon>Metazoa</taxon>
        <taxon>Ecdysozoa</taxon>
        <taxon>Arthropoda</taxon>
        <taxon>Crustacea</taxon>
        <taxon>Oligostraca</taxon>
        <taxon>Ostracoda</taxon>
        <taxon>Podocopa</taxon>
        <taxon>Podocopida</taxon>
        <taxon>Cytherocopina</taxon>
        <taxon>Cytheroidea</taxon>
        <taxon>Cytherideidae</taxon>
        <taxon>Cyprideis</taxon>
    </lineage>
</organism>
<evidence type="ECO:0000256" key="2">
    <source>
        <dbReference type="SAM" id="MobiDB-lite"/>
    </source>
</evidence>